<organism evidence="2 3">
    <name type="scientific">Danaus plexippus plexippus</name>
    <dbReference type="NCBI Taxonomy" id="278856"/>
    <lineage>
        <taxon>Eukaryota</taxon>
        <taxon>Metazoa</taxon>
        <taxon>Ecdysozoa</taxon>
        <taxon>Arthropoda</taxon>
        <taxon>Hexapoda</taxon>
        <taxon>Insecta</taxon>
        <taxon>Pterygota</taxon>
        <taxon>Neoptera</taxon>
        <taxon>Endopterygota</taxon>
        <taxon>Lepidoptera</taxon>
        <taxon>Glossata</taxon>
        <taxon>Ditrysia</taxon>
        <taxon>Papilionoidea</taxon>
        <taxon>Nymphalidae</taxon>
        <taxon>Danainae</taxon>
        <taxon>Danaini</taxon>
        <taxon>Danaina</taxon>
        <taxon>Danaus</taxon>
        <taxon>Danaus</taxon>
    </lineage>
</organism>
<keyword evidence="3" id="KW-1185">Reference proteome</keyword>
<accession>A0A212EQL8</accession>
<reference evidence="2 3" key="1">
    <citation type="journal article" date="2011" name="Cell">
        <title>The monarch butterfly genome yields insights into long-distance migration.</title>
        <authorList>
            <person name="Zhan S."/>
            <person name="Merlin C."/>
            <person name="Boore J.L."/>
            <person name="Reppert S.M."/>
        </authorList>
    </citation>
    <scope>NUCLEOTIDE SEQUENCE [LARGE SCALE GENOMIC DNA]</scope>
    <source>
        <strain evidence="2">F-2</strain>
    </source>
</reference>
<dbReference type="EMBL" id="AGBW02013268">
    <property type="protein sequence ID" value="OWR43769.1"/>
    <property type="molecule type" value="Genomic_DNA"/>
</dbReference>
<comment type="caution">
    <text evidence="2">The sequence shown here is derived from an EMBL/GenBank/DDBJ whole genome shotgun (WGS) entry which is preliminary data.</text>
</comment>
<gene>
    <name evidence="2" type="ORF">KGM_203339</name>
</gene>
<dbReference type="AlphaFoldDB" id="A0A212EQL8"/>
<proteinExistence type="predicted"/>
<dbReference type="InParanoid" id="A0A212EQL8"/>
<dbReference type="Proteomes" id="UP000007151">
    <property type="component" value="Unassembled WGS sequence"/>
</dbReference>
<protein>
    <submittedName>
        <fullName evidence="2">Uncharacterized protein</fullName>
    </submittedName>
</protein>
<feature type="region of interest" description="Disordered" evidence="1">
    <location>
        <begin position="1"/>
        <end position="58"/>
    </location>
</feature>
<evidence type="ECO:0000256" key="1">
    <source>
        <dbReference type="SAM" id="MobiDB-lite"/>
    </source>
</evidence>
<name>A0A212EQL8_DANPL</name>
<dbReference type="KEGG" id="dpl:KGM_203339"/>
<evidence type="ECO:0000313" key="3">
    <source>
        <dbReference type="Proteomes" id="UP000007151"/>
    </source>
</evidence>
<evidence type="ECO:0000313" key="2">
    <source>
        <dbReference type="EMBL" id="OWR43769.1"/>
    </source>
</evidence>
<sequence>MNEISLTPFFGTTGGRHGDEDTVDITTGPREVPTTPTSHGTFQLYDHGRSSNASANCE</sequence>